<dbReference type="SUPFAM" id="SSF54292">
    <property type="entry name" value="2Fe-2S ferredoxin-like"/>
    <property type="match status" value="1"/>
</dbReference>
<evidence type="ECO:0000313" key="6">
    <source>
        <dbReference type="EMBL" id="MCU7553461.1"/>
    </source>
</evidence>
<keyword evidence="3" id="KW-0408">Iron</keyword>
<sequence length="165" mass="18060">MSSITINQQEYALPSDPRTTLLDFLHQNLQLFGARKGCDHGQCGACTVLVDGERMNACLLLTFQLAGKAVVTIEGVADNDDLHPLQQAFIDNDAFQCGFCTSGQICAGIAAQRELQEQRPSAVWFDAYYTRLEDVKERLSGNLCRCGAYPHIIEAVTSTDSTPEA</sequence>
<dbReference type="Gene3D" id="3.10.20.30">
    <property type="match status" value="1"/>
</dbReference>
<keyword evidence="2" id="KW-0560">Oxidoreductase</keyword>
<dbReference type="PROSITE" id="PS00197">
    <property type="entry name" value="2FE2S_FER_1"/>
    <property type="match status" value="1"/>
</dbReference>
<proteinExistence type="predicted"/>
<dbReference type="InterPro" id="IPR006058">
    <property type="entry name" value="2Fe2S_fd_BS"/>
</dbReference>
<dbReference type="PROSITE" id="PS51085">
    <property type="entry name" value="2FE2S_FER_2"/>
    <property type="match status" value="1"/>
</dbReference>
<comment type="caution">
    <text evidence="6">The sequence shown here is derived from an EMBL/GenBank/DDBJ whole genome shotgun (WGS) entry which is preliminary data.</text>
</comment>
<evidence type="ECO:0000256" key="2">
    <source>
        <dbReference type="ARBA" id="ARBA00023002"/>
    </source>
</evidence>
<feature type="domain" description="2Fe-2S ferredoxin-type" evidence="5">
    <location>
        <begin position="2"/>
        <end position="76"/>
    </location>
</feature>
<reference evidence="7" key="1">
    <citation type="submission" date="2023-07" db="EMBL/GenBank/DDBJ databases">
        <title>Study on multiphase classification of strain Alteromonas salexigens isolated from the Yellow Sea.</title>
        <authorList>
            <person name="Sun L."/>
        </authorList>
    </citation>
    <scope>NUCLEOTIDE SEQUENCE [LARGE SCALE GENOMIC DNA]</scope>
    <source>
        <strain evidence="7">ASW11-19</strain>
    </source>
</reference>
<dbReference type="CDD" id="cd00207">
    <property type="entry name" value="fer2"/>
    <property type="match status" value="1"/>
</dbReference>
<dbReference type="Pfam" id="PF00111">
    <property type="entry name" value="Fer2"/>
    <property type="match status" value="1"/>
</dbReference>
<name>A0ABT2VJR2_9ALTE</name>
<keyword evidence="4" id="KW-0830">Ubiquinone</keyword>
<evidence type="ECO:0000256" key="3">
    <source>
        <dbReference type="ARBA" id="ARBA00023004"/>
    </source>
</evidence>
<dbReference type="SUPFAM" id="SSF47741">
    <property type="entry name" value="CO dehydrogenase ISP C-domain like"/>
    <property type="match status" value="1"/>
</dbReference>
<dbReference type="InterPro" id="IPR002888">
    <property type="entry name" value="2Fe-2S-bd"/>
</dbReference>
<protein>
    <submittedName>
        <fullName evidence="6">(2Fe-2S)-binding protein</fullName>
    </submittedName>
</protein>
<evidence type="ECO:0000256" key="1">
    <source>
        <dbReference type="ARBA" id="ARBA00022723"/>
    </source>
</evidence>
<accession>A0ABT2VJR2</accession>
<dbReference type="Proteomes" id="UP001209257">
    <property type="component" value="Unassembled WGS sequence"/>
</dbReference>
<evidence type="ECO:0000259" key="5">
    <source>
        <dbReference type="PROSITE" id="PS51085"/>
    </source>
</evidence>
<dbReference type="Gene3D" id="1.10.150.120">
    <property type="entry name" value="[2Fe-2S]-binding domain"/>
    <property type="match status" value="1"/>
</dbReference>
<dbReference type="InterPro" id="IPR001041">
    <property type="entry name" value="2Fe-2S_ferredoxin-type"/>
</dbReference>
<dbReference type="Pfam" id="PF01799">
    <property type="entry name" value="Fer2_2"/>
    <property type="match status" value="1"/>
</dbReference>
<dbReference type="PANTHER" id="PTHR45331">
    <property type="entry name" value="OXIDOREDUCTASE, IRON-SULPHUR BINDING SUBUNIT-RELATED-RELATED"/>
    <property type="match status" value="1"/>
</dbReference>
<keyword evidence="1" id="KW-0479">Metal-binding</keyword>
<evidence type="ECO:0000256" key="4">
    <source>
        <dbReference type="ARBA" id="ARBA00023075"/>
    </source>
</evidence>
<dbReference type="InterPro" id="IPR036884">
    <property type="entry name" value="2Fe-2S-bd_dom_sf"/>
</dbReference>
<dbReference type="InterPro" id="IPR052914">
    <property type="entry name" value="Aldehyde_Oxdr_Iron-Sulfur"/>
</dbReference>
<keyword evidence="7" id="KW-1185">Reference proteome</keyword>
<dbReference type="RefSeq" id="WP_262992157.1">
    <property type="nucleotide sequence ID" value="NZ_JAOTJC010000004.1"/>
</dbReference>
<dbReference type="InterPro" id="IPR036010">
    <property type="entry name" value="2Fe-2S_ferredoxin-like_sf"/>
</dbReference>
<dbReference type="InterPro" id="IPR012675">
    <property type="entry name" value="Beta-grasp_dom_sf"/>
</dbReference>
<dbReference type="EMBL" id="JAOTJC010000004">
    <property type="protein sequence ID" value="MCU7553461.1"/>
    <property type="molecule type" value="Genomic_DNA"/>
</dbReference>
<organism evidence="6 7">
    <name type="scientific">Alteromonas salexigens</name>
    <dbReference type="NCBI Taxonomy" id="2982530"/>
    <lineage>
        <taxon>Bacteria</taxon>
        <taxon>Pseudomonadati</taxon>
        <taxon>Pseudomonadota</taxon>
        <taxon>Gammaproteobacteria</taxon>
        <taxon>Alteromonadales</taxon>
        <taxon>Alteromonadaceae</taxon>
        <taxon>Alteromonas/Salinimonas group</taxon>
        <taxon>Alteromonas</taxon>
    </lineage>
</organism>
<gene>
    <name evidence="6" type="ORF">OCL06_02480</name>
</gene>
<dbReference type="PANTHER" id="PTHR45331:SF2">
    <property type="entry name" value="OXIDOREDUCTASE WITH IRON-SULFUR SUBUNIT"/>
    <property type="match status" value="1"/>
</dbReference>
<evidence type="ECO:0000313" key="7">
    <source>
        <dbReference type="Proteomes" id="UP001209257"/>
    </source>
</evidence>